<dbReference type="Gene3D" id="1.10.10.10">
    <property type="entry name" value="Winged helix-like DNA-binding domain superfamily/Winged helix DNA-binding domain"/>
    <property type="match status" value="1"/>
</dbReference>
<dbReference type="GO" id="GO:0045892">
    <property type="term" value="P:negative regulation of DNA-templated transcription"/>
    <property type="evidence" value="ECO:0007669"/>
    <property type="project" value="InterPro"/>
</dbReference>
<dbReference type="Gene3D" id="1.10.4040.10">
    <property type="entry name" value="Penicillinase repressor domain"/>
    <property type="match status" value="1"/>
</dbReference>
<sequence length="118" mass="13895">MRLTSAEFRFMDLLWDREPVSSGELVAVCDQKFGWKKSTTYTFIKRLQEKGVIANEKSIVRALYKRDECEREESGEVVDQVFKGSLPQFVTAFLQDRKLSEKEIDELKELLDRQKKQK</sequence>
<dbReference type="InterPro" id="IPR036388">
    <property type="entry name" value="WH-like_DNA-bd_sf"/>
</dbReference>
<dbReference type="Pfam" id="PF03965">
    <property type="entry name" value="Penicillinase_R"/>
    <property type="match status" value="1"/>
</dbReference>
<proteinExistence type="inferred from homology"/>
<dbReference type="Proteomes" id="UP000284178">
    <property type="component" value="Unassembled WGS sequence"/>
</dbReference>
<evidence type="ECO:0000313" key="6">
    <source>
        <dbReference type="Proteomes" id="UP000284178"/>
    </source>
</evidence>
<dbReference type="PIRSF" id="PIRSF019455">
    <property type="entry name" value="CopR_AtkY"/>
    <property type="match status" value="1"/>
</dbReference>
<keyword evidence="2" id="KW-0805">Transcription regulation</keyword>
<dbReference type="AlphaFoldDB" id="A0A412FZ84"/>
<comment type="similarity">
    <text evidence="1">Belongs to the BlaI transcriptional regulatory family.</text>
</comment>
<reference evidence="5 6" key="1">
    <citation type="submission" date="2018-08" db="EMBL/GenBank/DDBJ databases">
        <title>A genome reference for cultivated species of the human gut microbiota.</title>
        <authorList>
            <person name="Zou Y."/>
            <person name="Xue W."/>
            <person name="Luo G."/>
        </authorList>
    </citation>
    <scope>NUCLEOTIDE SEQUENCE [LARGE SCALE GENOMIC DNA]</scope>
    <source>
        <strain evidence="5 6">AF24-29</strain>
    </source>
</reference>
<dbReference type="SUPFAM" id="SSF46785">
    <property type="entry name" value="Winged helix' DNA-binding domain"/>
    <property type="match status" value="1"/>
</dbReference>
<keyword evidence="3" id="KW-0238">DNA-binding</keyword>
<gene>
    <name evidence="5" type="ORF">DWY25_10740</name>
</gene>
<evidence type="ECO:0000256" key="4">
    <source>
        <dbReference type="ARBA" id="ARBA00023163"/>
    </source>
</evidence>
<evidence type="ECO:0000313" key="5">
    <source>
        <dbReference type="EMBL" id="RGR73468.1"/>
    </source>
</evidence>
<protein>
    <submittedName>
        <fullName evidence="5">BlaI/MecI/CopY family transcriptional regulator</fullName>
    </submittedName>
</protein>
<dbReference type="InterPro" id="IPR005650">
    <property type="entry name" value="BlaI_family"/>
</dbReference>
<dbReference type="EMBL" id="QRUP01000012">
    <property type="protein sequence ID" value="RGR73468.1"/>
    <property type="molecule type" value="Genomic_DNA"/>
</dbReference>
<organism evidence="5 6">
    <name type="scientific">Holdemania filiformis</name>
    <dbReference type="NCBI Taxonomy" id="61171"/>
    <lineage>
        <taxon>Bacteria</taxon>
        <taxon>Bacillati</taxon>
        <taxon>Bacillota</taxon>
        <taxon>Erysipelotrichia</taxon>
        <taxon>Erysipelotrichales</taxon>
        <taxon>Erysipelotrichaceae</taxon>
        <taxon>Holdemania</taxon>
    </lineage>
</organism>
<accession>A0A412FZ84</accession>
<comment type="caution">
    <text evidence="5">The sequence shown here is derived from an EMBL/GenBank/DDBJ whole genome shotgun (WGS) entry which is preliminary data.</text>
</comment>
<evidence type="ECO:0000256" key="3">
    <source>
        <dbReference type="ARBA" id="ARBA00023125"/>
    </source>
</evidence>
<dbReference type="RefSeq" id="WP_083787604.1">
    <property type="nucleotide sequence ID" value="NZ_CABJCV010000012.1"/>
</dbReference>
<name>A0A412FZ84_9FIRM</name>
<evidence type="ECO:0000256" key="2">
    <source>
        <dbReference type="ARBA" id="ARBA00023015"/>
    </source>
</evidence>
<keyword evidence="4" id="KW-0804">Transcription</keyword>
<dbReference type="GeneID" id="83015872"/>
<evidence type="ECO:0000256" key="1">
    <source>
        <dbReference type="ARBA" id="ARBA00011046"/>
    </source>
</evidence>
<keyword evidence="6" id="KW-1185">Reference proteome</keyword>
<dbReference type="GO" id="GO:0003677">
    <property type="term" value="F:DNA binding"/>
    <property type="evidence" value="ECO:0007669"/>
    <property type="project" value="UniProtKB-KW"/>
</dbReference>
<dbReference type="InterPro" id="IPR036390">
    <property type="entry name" value="WH_DNA-bd_sf"/>
</dbReference>